<proteinExistence type="predicted"/>
<dbReference type="InterPro" id="IPR016195">
    <property type="entry name" value="Pol/histidinol_Pase-like"/>
</dbReference>
<protein>
    <submittedName>
        <fullName evidence="2">Putative hydrolase</fullName>
    </submittedName>
</protein>
<gene>
    <name evidence="2" type="ORF">BCF53_102117</name>
</gene>
<organism evidence="2 3">
    <name type="scientific">Reinekea marinisedimentorum</name>
    <dbReference type="NCBI Taxonomy" id="230495"/>
    <lineage>
        <taxon>Bacteria</taxon>
        <taxon>Pseudomonadati</taxon>
        <taxon>Pseudomonadota</taxon>
        <taxon>Gammaproteobacteria</taxon>
        <taxon>Oceanospirillales</taxon>
        <taxon>Saccharospirillaceae</taxon>
        <taxon>Reinekea</taxon>
    </lineage>
</organism>
<dbReference type="GO" id="GO:0005829">
    <property type="term" value="C:cytosol"/>
    <property type="evidence" value="ECO:0007669"/>
    <property type="project" value="TreeGrafter"/>
</dbReference>
<evidence type="ECO:0000313" key="3">
    <source>
        <dbReference type="Proteomes" id="UP000295793"/>
    </source>
</evidence>
<dbReference type="Proteomes" id="UP000295793">
    <property type="component" value="Unassembled WGS sequence"/>
</dbReference>
<dbReference type="GO" id="GO:0071978">
    <property type="term" value="P:bacterial-type flagellum-dependent swarming motility"/>
    <property type="evidence" value="ECO:0007669"/>
    <property type="project" value="TreeGrafter"/>
</dbReference>
<dbReference type="EMBL" id="SLZR01000002">
    <property type="protein sequence ID" value="TCS43094.1"/>
    <property type="molecule type" value="Genomic_DNA"/>
</dbReference>
<dbReference type="Pfam" id="PF02811">
    <property type="entry name" value="PHP"/>
    <property type="match status" value="1"/>
</dbReference>
<evidence type="ECO:0000259" key="1">
    <source>
        <dbReference type="SMART" id="SM00481"/>
    </source>
</evidence>
<dbReference type="AlphaFoldDB" id="A0A4R3IAT9"/>
<dbReference type="InterPro" id="IPR004013">
    <property type="entry name" value="PHP_dom"/>
</dbReference>
<sequence>MKILCDTHSHTIASTHAYSTVHDYVRDAQNNGIQLVSITDHAPSMPDAPHYWHFVNMKVIPRVIDNIAILRGIETNILPEPYQYASDRNVDLTDQLKDKLDFAIASFHEPVFKPQDMKTNTKAMIDAMKSGCIQILGHPGNPAYPIDQEEVVRAAKDNNVAIEINNSSFKSSRVGSEPYCVQLMELVDKHNWKLSVSSDAHISLDVGKFEIAVAKLTQVGFDPEKIVNKTPQRFLSFLAEHGCTAREELSDWLAAL</sequence>
<dbReference type="OrthoDB" id="9808747at2"/>
<evidence type="ECO:0000313" key="2">
    <source>
        <dbReference type="EMBL" id="TCS43094.1"/>
    </source>
</evidence>
<dbReference type="GO" id="GO:0008270">
    <property type="term" value="F:zinc ion binding"/>
    <property type="evidence" value="ECO:0007669"/>
    <property type="project" value="TreeGrafter"/>
</dbReference>
<keyword evidence="3" id="KW-1185">Reference proteome</keyword>
<dbReference type="Gene3D" id="3.20.20.140">
    <property type="entry name" value="Metal-dependent hydrolases"/>
    <property type="match status" value="1"/>
</dbReference>
<dbReference type="InterPro" id="IPR050243">
    <property type="entry name" value="PHP_phosphatase"/>
</dbReference>
<accession>A0A4R3IAT9</accession>
<dbReference type="InterPro" id="IPR003141">
    <property type="entry name" value="Pol/His_phosphatase_N"/>
</dbReference>
<dbReference type="RefSeq" id="WP_132699714.1">
    <property type="nucleotide sequence ID" value="NZ_SLZR01000002.1"/>
</dbReference>
<name>A0A4R3IAT9_9GAMM</name>
<dbReference type="SMART" id="SM00481">
    <property type="entry name" value="POLIIIAc"/>
    <property type="match status" value="1"/>
</dbReference>
<feature type="domain" description="Polymerase/histidinol phosphatase N-terminal" evidence="1">
    <location>
        <begin position="5"/>
        <end position="79"/>
    </location>
</feature>
<dbReference type="SUPFAM" id="SSF89550">
    <property type="entry name" value="PHP domain-like"/>
    <property type="match status" value="1"/>
</dbReference>
<dbReference type="PANTHER" id="PTHR36928:SF1">
    <property type="entry name" value="PHOSPHATASE YCDX-RELATED"/>
    <property type="match status" value="1"/>
</dbReference>
<keyword evidence="2" id="KW-0378">Hydrolase</keyword>
<reference evidence="2 3" key="1">
    <citation type="submission" date="2019-03" db="EMBL/GenBank/DDBJ databases">
        <title>Genomic Encyclopedia of Archaeal and Bacterial Type Strains, Phase II (KMG-II): from individual species to whole genera.</title>
        <authorList>
            <person name="Goeker M."/>
        </authorList>
    </citation>
    <scope>NUCLEOTIDE SEQUENCE [LARGE SCALE GENOMIC DNA]</scope>
    <source>
        <strain evidence="2 3">DSM 15388</strain>
    </source>
</reference>
<dbReference type="GO" id="GO:0042578">
    <property type="term" value="F:phosphoric ester hydrolase activity"/>
    <property type="evidence" value="ECO:0007669"/>
    <property type="project" value="TreeGrafter"/>
</dbReference>
<comment type="caution">
    <text evidence="2">The sequence shown here is derived from an EMBL/GenBank/DDBJ whole genome shotgun (WGS) entry which is preliminary data.</text>
</comment>
<dbReference type="PANTHER" id="PTHR36928">
    <property type="entry name" value="PHOSPHATASE YCDX-RELATED"/>
    <property type="match status" value="1"/>
</dbReference>
<dbReference type="NCBIfam" id="NF006702">
    <property type="entry name" value="PRK09248.1"/>
    <property type="match status" value="1"/>
</dbReference>
<dbReference type="CDD" id="cd07437">
    <property type="entry name" value="PHP_HisPPase_Ycdx_like"/>
    <property type="match status" value="1"/>
</dbReference>